<dbReference type="Pfam" id="PF00563">
    <property type="entry name" value="EAL"/>
    <property type="match status" value="1"/>
</dbReference>
<evidence type="ECO:0000313" key="6">
    <source>
        <dbReference type="Proteomes" id="UP000019460"/>
    </source>
</evidence>
<dbReference type="SUPFAM" id="SSF55785">
    <property type="entry name" value="PYP-like sensor domain (PAS domain)"/>
    <property type="match status" value="2"/>
</dbReference>
<dbReference type="SMART" id="SM00267">
    <property type="entry name" value="GGDEF"/>
    <property type="match status" value="1"/>
</dbReference>
<dbReference type="InterPro" id="IPR000160">
    <property type="entry name" value="GGDEF_dom"/>
</dbReference>
<accession>W9VZU2</accession>
<dbReference type="InterPro" id="IPR029787">
    <property type="entry name" value="Nucleotide_cyclase"/>
</dbReference>
<keyword evidence="6" id="KW-1185">Reference proteome</keyword>
<dbReference type="InterPro" id="IPR013656">
    <property type="entry name" value="PAS_4"/>
</dbReference>
<dbReference type="STRING" id="1249627.D779_0957"/>
<dbReference type="InterPro" id="IPR035919">
    <property type="entry name" value="EAL_sf"/>
</dbReference>
<dbReference type="InterPro" id="IPR001633">
    <property type="entry name" value="EAL_dom"/>
</dbReference>
<feature type="domain" description="PAC" evidence="2">
    <location>
        <begin position="91"/>
        <end position="143"/>
    </location>
</feature>
<evidence type="ECO:0000259" key="3">
    <source>
        <dbReference type="PROSITE" id="PS50883"/>
    </source>
</evidence>
<dbReference type="PROSITE" id="PS50112">
    <property type="entry name" value="PAS"/>
    <property type="match status" value="1"/>
</dbReference>
<dbReference type="AlphaFoldDB" id="W9VZU2"/>
<dbReference type="CDD" id="cd01948">
    <property type="entry name" value="EAL"/>
    <property type="match status" value="1"/>
</dbReference>
<dbReference type="Proteomes" id="UP000019460">
    <property type="component" value="Unassembled WGS sequence"/>
</dbReference>
<dbReference type="SUPFAM" id="SSF141868">
    <property type="entry name" value="EAL domain-like"/>
    <property type="match status" value="1"/>
</dbReference>
<dbReference type="PROSITE" id="PS50887">
    <property type="entry name" value="GGDEF"/>
    <property type="match status" value="1"/>
</dbReference>
<dbReference type="InterPro" id="IPR043128">
    <property type="entry name" value="Rev_trsase/Diguanyl_cyclase"/>
</dbReference>
<feature type="domain" description="GGDEF" evidence="4">
    <location>
        <begin position="297"/>
        <end position="430"/>
    </location>
</feature>
<comment type="caution">
    <text evidence="5">The sequence shown here is derived from an EMBL/GenBank/DDBJ whole genome shotgun (WGS) entry which is preliminary data.</text>
</comment>
<dbReference type="SMART" id="SM00086">
    <property type="entry name" value="PAC"/>
    <property type="match status" value="2"/>
</dbReference>
<evidence type="ECO:0000259" key="4">
    <source>
        <dbReference type="PROSITE" id="PS50887"/>
    </source>
</evidence>
<dbReference type="Pfam" id="PF13426">
    <property type="entry name" value="PAS_9"/>
    <property type="match status" value="1"/>
</dbReference>
<dbReference type="InterPro" id="IPR001610">
    <property type="entry name" value="PAC"/>
</dbReference>
<proteinExistence type="predicted"/>
<evidence type="ECO:0000259" key="1">
    <source>
        <dbReference type="PROSITE" id="PS50112"/>
    </source>
</evidence>
<dbReference type="CDD" id="cd00130">
    <property type="entry name" value="PAS"/>
    <property type="match status" value="1"/>
</dbReference>
<dbReference type="SMART" id="SM00091">
    <property type="entry name" value="PAS"/>
    <property type="match status" value="2"/>
</dbReference>
<dbReference type="SUPFAM" id="SSF55073">
    <property type="entry name" value="Nucleotide cyclase"/>
    <property type="match status" value="1"/>
</dbReference>
<name>W9VZU2_9GAMM</name>
<dbReference type="NCBIfam" id="TIGR00254">
    <property type="entry name" value="GGDEF"/>
    <property type="match status" value="1"/>
</dbReference>
<dbReference type="PANTHER" id="PTHR44757">
    <property type="entry name" value="DIGUANYLATE CYCLASE DGCP"/>
    <property type="match status" value="1"/>
</dbReference>
<dbReference type="NCBIfam" id="TIGR00229">
    <property type="entry name" value="sensory_box"/>
    <property type="match status" value="2"/>
</dbReference>
<dbReference type="InterPro" id="IPR000700">
    <property type="entry name" value="PAS-assoc_C"/>
</dbReference>
<feature type="domain" description="PAC" evidence="2">
    <location>
        <begin position="1"/>
        <end position="20"/>
    </location>
</feature>
<reference evidence="5 6" key="1">
    <citation type="submission" date="2012-11" db="EMBL/GenBank/DDBJ databases">
        <title>Genome assembly of Thiorhodococcus sp. AK35.</title>
        <authorList>
            <person name="Nupur N."/>
            <person name="Khatri I."/>
            <person name="Subramanian S."/>
            <person name="Pinnaka A."/>
        </authorList>
    </citation>
    <scope>NUCLEOTIDE SEQUENCE [LARGE SCALE GENOMIC DNA]</scope>
    <source>
        <strain evidence="5 6">AK35</strain>
    </source>
</reference>
<dbReference type="PROSITE" id="PS50883">
    <property type="entry name" value="EAL"/>
    <property type="match status" value="1"/>
</dbReference>
<dbReference type="Pfam" id="PF00990">
    <property type="entry name" value="GGDEF"/>
    <property type="match status" value="1"/>
</dbReference>
<dbReference type="CDD" id="cd01949">
    <property type="entry name" value="GGDEF"/>
    <property type="match status" value="1"/>
</dbReference>
<evidence type="ECO:0000259" key="2">
    <source>
        <dbReference type="PROSITE" id="PS50113"/>
    </source>
</evidence>
<dbReference type="Gene3D" id="3.30.450.20">
    <property type="entry name" value="PAS domain"/>
    <property type="match status" value="2"/>
</dbReference>
<dbReference type="EMBL" id="AONC01000020">
    <property type="protein sequence ID" value="EXJ15875.1"/>
    <property type="molecule type" value="Genomic_DNA"/>
</dbReference>
<dbReference type="SMART" id="SM00052">
    <property type="entry name" value="EAL"/>
    <property type="match status" value="1"/>
</dbReference>
<dbReference type="Gene3D" id="3.20.20.450">
    <property type="entry name" value="EAL domain"/>
    <property type="match status" value="1"/>
</dbReference>
<dbReference type="InterPro" id="IPR052155">
    <property type="entry name" value="Biofilm_reg_signaling"/>
</dbReference>
<gene>
    <name evidence="5" type="ORF">D779_0957</name>
</gene>
<evidence type="ECO:0008006" key="7">
    <source>
        <dbReference type="Google" id="ProtNLM"/>
    </source>
</evidence>
<dbReference type="PROSITE" id="PS50113">
    <property type="entry name" value="PAC"/>
    <property type="match status" value="2"/>
</dbReference>
<dbReference type="PATRIC" id="fig|1249627.3.peg.1409"/>
<dbReference type="eggNOG" id="COG5001">
    <property type="taxonomic scope" value="Bacteria"/>
</dbReference>
<dbReference type="Pfam" id="PF08448">
    <property type="entry name" value="PAS_4"/>
    <property type="match status" value="1"/>
</dbReference>
<protein>
    <recommendedName>
        <fullName evidence="7">Diguanylate cyclase</fullName>
    </recommendedName>
</protein>
<organism evidence="5 6">
    <name type="scientific">Imhoffiella purpurea</name>
    <dbReference type="NCBI Taxonomy" id="1249627"/>
    <lineage>
        <taxon>Bacteria</taxon>
        <taxon>Pseudomonadati</taxon>
        <taxon>Pseudomonadota</taxon>
        <taxon>Gammaproteobacteria</taxon>
        <taxon>Chromatiales</taxon>
        <taxon>Chromatiaceae</taxon>
        <taxon>Imhoffiella</taxon>
    </lineage>
</organism>
<feature type="domain" description="EAL" evidence="3">
    <location>
        <begin position="439"/>
        <end position="693"/>
    </location>
</feature>
<dbReference type="PANTHER" id="PTHR44757:SF2">
    <property type="entry name" value="BIOFILM ARCHITECTURE MAINTENANCE PROTEIN MBAA"/>
    <property type="match status" value="1"/>
</dbReference>
<evidence type="ECO:0000313" key="5">
    <source>
        <dbReference type="EMBL" id="EXJ15875.1"/>
    </source>
</evidence>
<dbReference type="Gene3D" id="3.30.70.270">
    <property type="match status" value="1"/>
</dbReference>
<dbReference type="InterPro" id="IPR035965">
    <property type="entry name" value="PAS-like_dom_sf"/>
</dbReference>
<feature type="domain" description="PAS" evidence="1">
    <location>
        <begin position="134"/>
        <end position="198"/>
    </location>
</feature>
<dbReference type="InterPro" id="IPR000014">
    <property type="entry name" value="PAS"/>
</dbReference>
<sequence length="703" mass="78856">MYGVVMDITERCKVEQALARYADIVSSSPDRIAYVDRGCHLLAANTPFLRAAGHAGEIVAGRPFKDACGKGPLTALLYSSLGRCLDQGDIIVEDIQELGRDARPRDAEVRLFPHRDDQGVVNGIVINIRDVTKVRETERRLLQSAAVYASTSEGVVITDAGGTIVAVNSAFSQITGYTEADVIGNKPNLLNSQWHPKSFFISMWRRLLRHGFWQGEIWNRRKDGEIYRQKLTIRRVVDPRGRVLNFVGVFADRSAASTPPQRAEHLIHYDALTKLPNLLLFESRLEHALELGRHKETKIAALLLDLDRFSNINDSLEHHIGDELLRAVAMRLREVIRPADTLARLRADQFGLIIEEIYEEDEIAEIARRLQSSLRAAFWVEGHEVFVTVSIGIAFNDDANIDRGTLIARTESALRMVKRRGRNGFRIATSEPSEPRSDQQHMAAQMRAGLRNHEFQVLYRRGFDLLDKRCILVQARLHWAQQELGLVTPERFLTLANDMGLALELSQLTLRTACRQLQTWVAQGLPVTCLSVAISETQLIRGDLVPTVAQLIEEHPLTAHRLELEFSEALLFKHREQIAEIFVGLNRLGVMTTLSEVGGGWTAPAVLQRLPIKTLSIHADFIECLTDSVHDQAVVQAIINMAQALNLTTRADGVRSDKQFNLLSTLGCNEAVGDLWGEPRSAEDIQILIDPNKPPTRPRPYRS</sequence>